<gene>
    <name evidence="7" type="ORF">SAMN05443507_10579</name>
</gene>
<dbReference type="Proteomes" id="UP000184016">
    <property type="component" value="Unassembled WGS sequence"/>
</dbReference>
<dbReference type="EMBL" id="FRAF01000005">
    <property type="protein sequence ID" value="SHJ90615.1"/>
    <property type="molecule type" value="Genomic_DNA"/>
</dbReference>
<evidence type="ECO:0000256" key="3">
    <source>
        <dbReference type="ARBA" id="ARBA00022729"/>
    </source>
</evidence>
<dbReference type="InterPro" id="IPR003760">
    <property type="entry name" value="PnrA-like"/>
</dbReference>
<name>A0A1M6N4I3_9BACL</name>
<keyword evidence="4" id="KW-0472">Membrane</keyword>
<dbReference type="AlphaFoldDB" id="A0A1M6N4I3"/>
<proteinExistence type="predicted"/>
<accession>A0A1M6N4I3</accession>
<dbReference type="Pfam" id="PF02608">
    <property type="entry name" value="Bmp"/>
    <property type="match status" value="1"/>
</dbReference>
<sequence>MNQHWIRYFAVTAVTLLAVSGCSVPRQHQRNGTNTEVKATGARALPFETVLVTNRQGMNDLGANDGAWNGLVKSHEMADTQPGVVQSHTVADEMSNLEQLGEQHVQFIVASSGIRESAVRAAAKKYPLTHFLLLGQATTGQANVAGAVFDTQQAAYAMGYLAGLADKSKNMNKPQKVAVLYNSQSAQELANAHAFAKGFSQAYPGQKPMLMRLPTPFASMSIQSAIHNATEKGAFLIYGAGNVETGPLLQAAETSSLQIMNTGYDAASRFPQHVLASLVPQYNLAVENAVSEVDHNQFKSNTATYNLQNHGVVVSVSHDCPMEWSIAEDRVLQSFGTTSVRHT</sequence>
<comment type="subcellular location">
    <subcellularLocation>
        <location evidence="1">Cell membrane</location>
    </subcellularLocation>
</comment>
<dbReference type="GO" id="GO:0005886">
    <property type="term" value="C:plasma membrane"/>
    <property type="evidence" value="ECO:0007669"/>
    <property type="project" value="UniProtKB-SubCell"/>
</dbReference>
<feature type="domain" description="ABC transporter substrate-binding protein PnrA-like" evidence="6">
    <location>
        <begin position="48"/>
        <end position="315"/>
    </location>
</feature>
<keyword evidence="8" id="KW-1185">Reference proteome</keyword>
<keyword evidence="5" id="KW-0449">Lipoprotein</keyword>
<dbReference type="PANTHER" id="PTHR34296">
    <property type="entry name" value="TRANSCRIPTIONAL ACTIVATOR PROTEIN MED"/>
    <property type="match status" value="1"/>
</dbReference>
<evidence type="ECO:0000313" key="7">
    <source>
        <dbReference type="EMBL" id="SHJ90615.1"/>
    </source>
</evidence>
<organism evidence="7 8">
    <name type="scientific">Alicyclobacillus tolerans</name>
    <dbReference type="NCBI Taxonomy" id="90970"/>
    <lineage>
        <taxon>Bacteria</taxon>
        <taxon>Bacillati</taxon>
        <taxon>Bacillota</taxon>
        <taxon>Bacilli</taxon>
        <taxon>Bacillales</taxon>
        <taxon>Alicyclobacillaceae</taxon>
        <taxon>Alicyclobacillus</taxon>
    </lineage>
</organism>
<keyword evidence="2" id="KW-1003">Cell membrane</keyword>
<dbReference type="OrthoDB" id="9784230at2"/>
<dbReference type="PROSITE" id="PS51257">
    <property type="entry name" value="PROKAR_LIPOPROTEIN"/>
    <property type="match status" value="1"/>
</dbReference>
<protein>
    <submittedName>
        <fullName evidence="7">Nucleoside-binding protein</fullName>
    </submittedName>
</protein>
<evidence type="ECO:0000256" key="1">
    <source>
        <dbReference type="ARBA" id="ARBA00004236"/>
    </source>
</evidence>
<dbReference type="STRING" id="1830138.SAMN05443507_10579"/>
<dbReference type="Gene3D" id="3.40.50.2300">
    <property type="match status" value="2"/>
</dbReference>
<evidence type="ECO:0000256" key="2">
    <source>
        <dbReference type="ARBA" id="ARBA00022475"/>
    </source>
</evidence>
<evidence type="ECO:0000256" key="5">
    <source>
        <dbReference type="ARBA" id="ARBA00023288"/>
    </source>
</evidence>
<evidence type="ECO:0000259" key="6">
    <source>
        <dbReference type="Pfam" id="PF02608"/>
    </source>
</evidence>
<dbReference type="RefSeq" id="WP_072873322.1">
    <property type="nucleotide sequence ID" value="NZ_FRAF01000005.1"/>
</dbReference>
<keyword evidence="3" id="KW-0732">Signal</keyword>
<evidence type="ECO:0000313" key="8">
    <source>
        <dbReference type="Proteomes" id="UP000184016"/>
    </source>
</evidence>
<dbReference type="InterPro" id="IPR050957">
    <property type="entry name" value="BMP_lipoprotein"/>
</dbReference>
<evidence type="ECO:0000256" key="4">
    <source>
        <dbReference type="ARBA" id="ARBA00023136"/>
    </source>
</evidence>
<reference evidence="8" key="1">
    <citation type="submission" date="2016-11" db="EMBL/GenBank/DDBJ databases">
        <authorList>
            <person name="Varghese N."/>
            <person name="Submissions S."/>
        </authorList>
    </citation>
    <scope>NUCLEOTIDE SEQUENCE [LARGE SCALE GENOMIC DNA]</scope>
    <source>
        <strain evidence="8">USBA-503</strain>
    </source>
</reference>
<dbReference type="PANTHER" id="PTHR34296:SF2">
    <property type="entry name" value="ABC TRANSPORTER GUANOSINE-BINDING PROTEIN NUPN"/>
    <property type="match status" value="1"/>
</dbReference>